<name>A0A9P6UJK4_9FUNG</name>
<evidence type="ECO:0000313" key="3">
    <source>
        <dbReference type="Proteomes" id="UP000823405"/>
    </source>
</evidence>
<dbReference type="OrthoDB" id="244495at2759"/>
<protein>
    <recommendedName>
        <fullName evidence="4">Cyclin N-terminal domain-containing protein</fullName>
    </recommendedName>
</protein>
<feature type="region of interest" description="Disordered" evidence="1">
    <location>
        <begin position="1"/>
        <end position="90"/>
    </location>
</feature>
<feature type="compositionally biased region" description="Low complexity" evidence="1">
    <location>
        <begin position="301"/>
        <end position="323"/>
    </location>
</feature>
<feature type="compositionally biased region" description="Low complexity" evidence="1">
    <location>
        <begin position="29"/>
        <end position="42"/>
    </location>
</feature>
<feature type="compositionally biased region" description="Low complexity" evidence="1">
    <location>
        <begin position="66"/>
        <end position="90"/>
    </location>
</feature>
<reference evidence="2" key="1">
    <citation type="journal article" date="2020" name="Fungal Divers.">
        <title>Resolving the Mortierellaceae phylogeny through synthesis of multi-gene phylogenetics and phylogenomics.</title>
        <authorList>
            <person name="Vandepol N."/>
            <person name="Liber J."/>
            <person name="Desiro A."/>
            <person name="Na H."/>
            <person name="Kennedy M."/>
            <person name="Barry K."/>
            <person name="Grigoriev I.V."/>
            <person name="Miller A.N."/>
            <person name="O'Donnell K."/>
            <person name="Stajich J.E."/>
            <person name="Bonito G."/>
        </authorList>
    </citation>
    <scope>NUCLEOTIDE SEQUENCE</scope>
    <source>
        <strain evidence="2">NVP60</strain>
    </source>
</reference>
<keyword evidence="3" id="KW-1185">Reference proteome</keyword>
<evidence type="ECO:0000313" key="2">
    <source>
        <dbReference type="EMBL" id="KAG0305377.1"/>
    </source>
</evidence>
<dbReference type="AlphaFoldDB" id="A0A9P6UJK4"/>
<organism evidence="2 3">
    <name type="scientific">Linnemannia gamsii</name>
    <dbReference type="NCBI Taxonomy" id="64522"/>
    <lineage>
        <taxon>Eukaryota</taxon>
        <taxon>Fungi</taxon>
        <taxon>Fungi incertae sedis</taxon>
        <taxon>Mucoromycota</taxon>
        <taxon>Mortierellomycotina</taxon>
        <taxon>Mortierellomycetes</taxon>
        <taxon>Mortierellales</taxon>
        <taxon>Mortierellaceae</taxon>
        <taxon>Linnemannia</taxon>
    </lineage>
</organism>
<evidence type="ECO:0008006" key="4">
    <source>
        <dbReference type="Google" id="ProtNLM"/>
    </source>
</evidence>
<feature type="region of interest" description="Disordered" evidence="1">
    <location>
        <begin position="263"/>
        <end position="332"/>
    </location>
</feature>
<dbReference type="Gene3D" id="1.10.472.10">
    <property type="entry name" value="Cyclin-like"/>
    <property type="match status" value="1"/>
</dbReference>
<dbReference type="EMBL" id="JAAAIN010001220">
    <property type="protein sequence ID" value="KAG0305377.1"/>
    <property type="molecule type" value="Genomic_DNA"/>
</dbReference>
<gene>
    <name evidence="2" type="ORF">BGZ97_001129</name>
</gene>
<sequence length="375" mass="40825">MKNNSLSTRRHRQTSEYHDHASRRLLHHQQQQQQFQSSASAQDSEGFLQRPDPSQALPSPTSPIFQVSRRSSQPQQQQLHNAASEQSAAATTAASAGSKLALTLPKVPFPNLTLTLALIYVDRLKEKNPAAKGEPGCSHRLFLVAYIIAAKYRCSVELATLLQEQYRSDVTTLTNTNTTSTLANETCDQKGEKKGDITDFKETIGRQGEEKSIDQRICEARSRAEVILSNQAWVQLLTLGSFMRPTPPSSTSNTTDSTIVAARTSPSQPMNRSIGSNATGTLEPGSGVEAKPLPIQSAPLSTTDGTTVTQTQTPPSSNSTSPSSPLPPSLPSSVLQVEDLNRMESEFLTFLDYDLAARSQDLDTCWSLLVGNKEI</sequence>
<dbReference type="CDD" id="cd20557">
    <property type="entry name" value="CYCLIN_ScPCL1-like"/>
    <property type="match status" value="1"/>
</dbReference>
<evidence type="ECO:0000256" key="1">
    <source>
        <dbReference type="SAM" id="MobiDB-lite"/>
    </source>
</evidence>
<feature type="compositionally biased region" description="Polar residues" evidence="1">
    <location>
        <begin position="56"/>
        <end position="65"/>
    </location>
</feature>
<comment type="caution">
    <text evidence="2">The sequence shown here is derived from an EMBL/GenBank/DDBJ whole genome shotgun (WGS) entry which is preliminary data.</text>
</comment>
<feature type="compositionally biased region" description="Basic and acidic residues" evidence="1">
    <location>
        <begin position="13"/>
        <end position="22"/>
    </location>
</feature>
<proteinExistence type="predicted"/>
<accession>A0A9P6UJK4</accession>
<dbReference type="Proteomes" id="UP000823405">
    <property type="component" value="Unassembled WGS sequence"/>
</dbReference>
<feature type="compositionally biased region" description="Polar residues" evidence="1">
    <location>
        <begin position="264"/>
        <end position="280"/>
    </location>
</feature>